<feature type="domain" description="DNA-directed DNA polymerase family B mitochondria/virus" evidence="9">
    <location>
        <begin position="602"/>
        <end position="699"/>
    </location>
</feature>
<keyword evidence="3" id="KW-0808">Transferase</keyword>
<comment type="similarity">
    <text evidence="1">Belongs to the DNA polymerase type-B family.</text>
</comment>
<dbReference type="GO" id="GO:0006260">
    <property type="term" value="P:DNA replication"/>
    <property type="evidence" value="ECO:0007669"/>
    <property type="project" value="UniProtKB-KW"/>
</dbReference>
<evidence type="ECO:0000256" key="6">
    <source>
        <dbReference type="ARBA" id="ARBA00022932"/>
    </source>
</evidence>
<keyword evidence="5" id="KW-0235">DNA replication</keyword>
<evidence type="ECO:0000313" key="11">
    <source>
        <dbReference type="Proteomes" id="UP000792457"/>
    </source>
</evidence>
<evidence type="ECO:0000256" key="4">
    <source>
        <dbReference type="ARBA" id="ARBA00022695"/>
    </source>
</evidence>
<comment type="catalytic activity">
    <reaction evidence="8">
        <text>DNA(n) + a 2'-deoxyribonucleoside 5'-triphosphate = DNA(n+1) + diphosphate</text>
        <dbReference type="Rhea" id="RHEA:22508"/>
        <dbReference type="Rhea" id="RHEA-COMP:17339"/>
        <dbReference type="Rhea" id="RHEA-COMP:17340"/>
        <dbReference type="ChEBI" id="CHEBI:33019"/>
        <dbReference type="ChEBI" id="CHEBI:61560"/>
        <dbReference type="ChEBI" id="CHEBI:173112"/>
        <dbReference type="EC" id="2.7.7.7"/>
    </reaction>
</comment>
<gene>
    <name evidence="10" type="ORF">J437_LFUL014067</name>
</gene>
<dbReference type="EMBL" id="KZ309299">
    <property type="protein sequence ID" value="KAG8238191.1"/>
    <property type="molecule type" value="Genomic_DNA"/>
</dbReference>
<reference evidence="10" key="2">
    <citation type="submission" date="2017-10" db="EMBL/GenBank/DDBJ databases">
        <title>Ladona fulva Genome sequencing and assembly.</title>
        <authorList>
            <person name="Murali S."/>
            <person name="Richards S."/>
            <person name="Bandaranaike D."/>
            <person name="Bellair M."/>
            <person name="Blankenburg K."/>
            <person name="Chao H."/>
            <person name="Dinh H."/>
            <person name="Doddapaneni H."/>
            <person name="Dugan-Rocha S."/>
            <person name="Elkadiri S."/>
            <person name="Gnanaolivu R."/>
            <person name="Hernandez B."/>
            <person name="Skinner E."/>
            <person name="Javaid M."/>
            <person name="Lee S."/>
            <person name="Li M."/>
            <person name="Ming W."/>
            <person name="Munidasa M."/>
            <person name="Muniz J."/>
            <person name="Nguyen L."/>
            <person name="Hughes D."/>
            <person name="Osuji N."/>
            <person name="Pu L.-L."/>
            <person name="Puazo M."/>
            <person name="Qu C."/>
            <person name="Quiroz J."/>
            <person name="Raj R."/>
            <person name="Weissenberger G."/>
            <person name="Xin Y."/>
            <person name="Zou X."/>
            <person name="Han Y."/>
            <person name="Worley K."/>
            <person name="Muzny D."/>
            <person name="Gibbs R."/>
        </authorList>
    </citation>
    <scope>NUCLEOTIDE SEQUENCE</scope>
    <source>
        <strain evidence="10">Sampled in the wild</strain>
    </source>
</reference>
<protein>
    <recommendedName>
        <fullName evidence="2">DNA-directed DNA polymerase</fullName>
        <ecNumber evidence="2">2.7.7.7</ecNumber>
    </recommendedName>
</protein>
<proteinExistence type="inferred from homology"/>
<dbReference type="InterPro" id="IPR043502">
    <property type="entry name" value="DNA/RNA_pol_sf"/>
</dbReference>
<evidence type="ECO:0000256" key="5">
    <source>
        <dbReference type="ARBA" id="ARBA00022705"/>
    </source>
</evidence>
<name>A0A8K0P8T2_LADFU</name>
<reference evidence="10" key="1">
    <citation type="submission" date="2013-04" db="EMBL/GenBank/DDBJ databases">
        <authorList>
            <person name="Qu J."/>
            <person name="Murali S.C."/>
            <person name="Bandaranaike D."/>
            <person name="Bellair M."/>
            <person name="Blankenburg K."/>
            <person name="Chao H."/>
            <person name="Dinh H."/>
            <person name="Doddapaneni H."/>
            <person name="Downs B."/>
            <person name="Dugan-Rocha S."/>
            <person name="Elkadiri S."/>
            <person name="Gnanaolivu R.D."/>
            <person name="Hernandez B."/>
            <person name="Javaid M."/>
            <person name="Jayaseelan J.C."/>
            <person name="Lee S."/>
            <person name="Li M."/>
            <person name="Ming W."/>
            <person name="Munidasa M."/>
            <person name="Muniz J."/>
            <person name="Nguyen L."/>
            <person name="Ongeri F."/>
            <person name="Osuji N."/>
            <person name="Pu L.-L."/>
            <person name="Puazo M."/>
            <person name="Qu C."/>
            <person name="Quiroz J."/>
            <person name="Raj R."/>
            <person name="Weissenberger G."/>
            <person name="Xin Y."/>
            <person name="Zou X."/>
            <person name="Han Y."/>
            <person name="Richards S."/>
            <person name="Worley K."/>
            <person name="Muzny D."/>
            <person name="Gibbs R."/>
        </authorList>
    </citation>
    <scope>NUCLEOTIDE SEQUENCE</scope>
    <source>
        <strain evidence="10">Sampled in the wild</strain>
    </source>
</reference>
<evidence type="ECO:0000256" key="8">
    <source>
        <dbReference type="ARBA" id="ARBA00049244"/>
    </source>
</evidence>
<accession>A0A8K0P8T2</accession>
<dbReference type="InterPro" id="IPR023211">
    <property type="entry name" value="DNA_pol_palm_dom_sf"/>
</dbReference>
<keyword evidence="6" id="KW-0239">DNA-directed DNA polymerase</keyword>
<evidence type="ECO:0000256" key="7">
    <source>
        <dbReference type="ARBA" id="ARBA00023125"/>
    </source>
</evidence>
<dbReference type="PANTHER" id="PTHR33568">
    <property type="entry name" value="DNA POLYMERASE"/>
    <property type="match status" value="1"/>
</dbReference>
<dbReference type="Pfam" id="PF03175">
    <property type="entry name" value="DNA_pol_B_2"/>
    <property type="match status" value="2"/>
</dbReference>
<organism evidence="10 11">
    <name type="scientific">Ladona fulva</name>
    <name type="common">Scarce chaser dragonfly</name>
    <name type="synonym">Libellula fulva</name>
    <dbReference type="NCBI Taxonomy" id="123851"/>
    <lineage>
        <taxon>Eukaryota</taxon>
        <taxon>Metazoa</taxon>
        <taxon>Ecdysozoa</taxon>
        <taxon>Arthropoda</taxon>
        <taxon>Hexapoda</taxon>
        <taxon>Insecta</taxon>
        <taxon>Pterygota</taxon>
        <taxon>Palaeoptera</taxon>
        <taxon>Odonata</taxon>
        <taxon>Epiprocta</taxon>
        <taxon>Anisoptera</taxon>
        <taxon>Libelluloidea</taxon>
        <taxon>Libellulidae</taxon>
        <taxon>Ladona</taxon>
    </lineage>
</organism>
<dbReference type="InterPro" id="IPR004868">
    <property type="entry name" value="DNA-dir_DNA_pol_B_mt/vir"/>
</dbReference>
<dbReference type="PANTHER" id="PTHR33568:SF3">
    <property type="entry name" value="DNA-DIRECTED DNA POLYMERASE"/>
    <property type="match status" value="1"/>
</dbReference>
<dbReference type="Gene3D" id="3.90.1600.10">
    <property type="entry name" value="Palm domain of DNA polymerase"/>
    <property type="match status" value="1"/>
</dbReference>
<evidence type="ECO:0000259" key="9">
    <source>
        <dbReference type="Pfam" id="PF03175"/>
    </source>
</evidence>
<comment type="caution">
    <text evidence="10">The sequence shown here is derived from an EMBL/GenBank/DDBJ whole genome shotgun (WGS) entry which is preliminary data.</text>
</comment>
<dbReference type="GO" id="GO:0000166">
    <property type="term" value="F:nucleotide binding"/>
    <property type="evidence" value="ECO:0007669"/>
    <property type="project" value="InterPro"/>
</dbReference>
<dbReference type="EC" id="2.7.7.7" evidence="2"/>
<evidence type="ECO:0000256" key="1">
    <source>
        <dbReference type="ARBA" id="ARBA00005755"/>
    </source>
</evidence>
<dbReference type="GO" id="GO:0003887">
    <property type="term" value="F:DNA-directed DNA polymerase activity"/>
    <property type="evidence" value="ECO:0007669"/>
    <property type="project" value="UniProtKB-KW"/>
</dbReference>
<keyword evidence="7" id="KW-0238">DNA-binding</keyword>
<dbReference type="Proteomes" id="UP000792457">
    <property type="component" value="Unassembled WGS sequence"/>
</dbReference>
<keyword evidence="11" id="KW-1185">Reference proteome</keyword>
<dbReference type="OrthoDB" id="6119432at2759"/>
<dbReference type="AlphaFoldDB" id="A0A8K0P8T2"/>
<dbReference type="Gene3D" id="3.40.960.10">
    <property type="entry name" value="VSR Endonuclease"/>
    <property type="match status" value="1"/>
</dbReference>
<evidence type="ECO:0000256" key="3">
    <source>
        <dbReference type="ARBA" id="ARBA00022679"/>
    </source>
</evidence>
<dbReference type="Gene3D" id="1.10.287.690">
    <property type="entry name" value="Helix hairpin bin"/>
    <property type="match status" value="1"/>
</dbReference>
<dbReference type="SUPFAM" id="SSF56672">
    <property type="entry name" value="DNA/RNA polymerases"/>
    <property type="match status" value="1"/>
</dbReference>
<feature type="domain" description="DNA-directed DNA polymerase family B mitochondria/virus" evidence="9">
    <location>
        <begin position="416"/>
        <end position="589"/>
    </location>
</feature>
<dbReference type="GO" id="GO:0003677">
    <property type="term" value="F:DNA binding"/>
    <property type="evidence" value="ECO:0007669"/>
    <property type="project" value="UniProtKB-KW"/>
</dbReference>
<sequence length="779" mass="88907">MEAIFQILPALEIVRVFRAGVLNTRDLLLSAFIALAHRIIAMDELVDDFVAMSSAAALDSEGFKRGFVSRFGGFERYLFSTEDEDVSHHSFISCFSPEDFHEVIPNNTGTETRDICSEILNLDDQSPAHTYGEEGGTQVGGGMGGNDSRYFTIVKENRSFLRKFRMWGREIDVCMYPIPRGINPLEWYGEAFNFLLGTLKEGLSGSTRGGMSIRNESYPNRDIHVSFRRCDQLEPEVLLKRIEKIFQSNEDFFLNGLMTVSFQHIAIPLGRGRPRLPSGYRLADRQSRKALLWLVWEERQRGVAIAHAHNGREAIVMGKKVDGLAGNTVFEFHGCFFHGCLACFPRRTDKISNNPRDTMGARHEATLRKTAFLRHNGYDVVEKWECDFDRQIKEDGDLSAFLAGNPLHTEPPINPRDGFYGGRTNCVKLYCKADVRDGESIRYLDVCSLYTYVNKYKKYPIGHPTIFVGDDCPELHSVEGLMRCTVLPPPYLYHPVLPYRVNDRLMFPLCRSCAAAEFQEFCGHSDDERSITGTWVSDEVKVAVREGYRVLKVHEVWQYRTTVYDPATGEGGLFTNYINCFLKMKQEASGFPAWCKTEEDRAKYIKSFHERKITLEEGKIKSNPGMRQLAKLMLNSFWGRFGMRENLPQCSILRGRDELLSLATSPHVELSRVVLVNDEAIFACWNEREESLKTLPTTNIMIACYTTCHARLVLYDYLRKLDRRVLYFDTDSVIFTECPGEWSPAIGDYLGDMTDEVEQYGEDCWISEFVSTNHASVKG</sequence>
<keyword evidence="4" id="KW-0548">Nucleotidyltransferase</keyword>
<evidence type="ECO:0000256" key="2">
    <source>
        <dbReference type="ARBA" id="ARBA00012417"/>
    </source>
</evidence>
<evidence type="ECO:0000313" key="10">
    <source>
        <dbReference type="EMBL" id="KAG8238191.1"/>
    </source>
</evidence>